<evidence type="ECO:0000256" key="1">
    <source>
        <dbReference type="ARBA" id="ARBA00022729"/>
    </source>
</evidence>
<dbReference type="RefSeq" id="WP_166124685.1">
    <property type="nucleotide sequence ID" value="NZ_JAANOQ010000001.1"/>
</dbReference>
<feature type="domain" description="Secretion system C-terminal sorting" evidence="3">
    <location>
        <begin position="345"/>
        <end position="413"/>
    </location>
</feature>
<evidence type="ECO:0000256" key="2">
    <source>
        <dbReference type="SAM" id="SignalP"/>
    </source>
</evidence>
<keyword evidence="1 2" id="KW-0732">Signal</keyword>
<comment type="caution">
    <text evidence="4">The sequence shown here is derived from an EMBL/GenBank/DDBJ whole genome shotgun (WGS) entry which is preliminary data.</text>
</comment>
<evidence type="ECO:0000259" key="3">
    <source>
        <dbReference type="Pfam" id="PF18962"/>
    </source>
</evidence>
<protein>
    <submittedName>
        <fullName evidence="4">T9SS type A sorting domain-containing protein</fullName>
    </submittedName>
</protein>
<dbReference type="Gene3D" id="3.80.10.10">
    <property type="entry name" value="Ribonuclease Inhibitor"/>
    <property type="match status" value="1"/>
</dbReference>
<feature type="chain" id="PRO_5045832733" evidence="2">
    <location>
        <begin position="19"/>
        <end position="415"/>
    </location>
</feature>
<accession>A0ABR7IUP6</accession>
<evidence type="ECO:0000313" key="4">
    <source>
        <dbReference type="EMBL" id="MBC5833433.1"/>
    </source>
</evidence>
<dbReference type="InterPro" id="IPR026444">
    <property type="entry name" value="Secre_tail"/>
</dbReference>
<dbReference type="Proteomes" id="UP000605990">
    <property type="component" value="Unassembled WGS sequence"/>
</dbReference>
<organism evidence="4 5">
    <name type="scientific">Flavobacterium bernardetii</name>
    <dbReference type="NCBI Taxonomy" id="2813823"/>
    <lineage>
        <taxon>Bacteria</taxon>
        <taxon>Pseudomonadati</taxon>
        <taxon>Bacteroidota</taxon>
        <taxon>Flavobacteriia</taxon>
        <taxon>Flavobacteriales</taxon>
        <taxon>Flavobacteriaceae</taxon>
        <taxon>Flavobacterium</taxon>
    </lineage>
</organism>
<name>A0ABR7IUP6_9FLAO</name>
<feature type="signal peptide" evidence="2">
    <location>
        <begin position="1"/>
        <end position="18"/>
    </location>
</feature>
<dbReference type="EMBL" id="JACRUN010000001">
    <property type="protein sequence ID" value="MBC5833433.1"/>
    <property type="molecule type" value="Genomic_DNA"/>
</dbReference>
<evidence type="ECO:0000313" key="5">
    <source>
        <dbReference type="Proteomes" id="UP000605990"/>
    </source>
</evidence>
<sequence length="415" mass="46835">MKIFYLFILLTFSTFSFSQIINIPDANFKAKLLQADVTNIIAQDDSENNLKIDTNNNSEIEVSEALTVYNLTISNSNISDLTGVESFTNLGFLDCSYNNLNHFNYTIPNNVYVIATHNQIINLSISGTMFSECDFSYNNLQTVTLNNVTAGGGGFSFNHNQITSFNISGNIYISQGLYLQSNLINEIDITGLNFYSGYSAIYLNNNPLTELISTGHALNLINIENISSSYLDLTEYKDPVGGNSEYNSTAIEFINCTNLQTIYAKNEHNFFINCWQVMGETVCSENVFVRIQNCPNLNFFCVDEGEKQYIQNQINQLGLQNQVQVNSNCSFLDNTSFENSNIFNIYPVPSSDILNISNTNQYEIQTIEIYNQLGQIVQKELGNVFQINVSQLQNGAYFLKIKTENSVYTKQFIKE</sequence>
<gene>
    <name evidence="4" type="ORF">H8R27_00905</name>
</gene>
<dbReference type="Pfam" id="PF18962">
    <property type="entry name" value="Por_Secre_tail"/>
    <property type="match status" value="1"/>
</dbReference>
<reference evidence="4 5" key="1">
    <citation type="submission" date="2020-08" db="EMBL/GenBank/DDBJ databases">
        <title>Description of novel Flavobacterium F-408 isolate.</title>
        <authorList>
            <person name="Saticioglu I.B."/>
            <person name="Duman M."/>
            <person name="Altun S."/>
        </authorList>
    </citation>
    <scope>NUCLEOTIDE SEQUENCE [LARGE SCALE GENOMIC DNA]</scope>
    <source>
        <strain evidence="4 5">F-408</strain>
    </source>
</reference>
<dbReference type="InterPro" id="IPR032675">
    <property type="entry name" value="LRR_dom_sf"/>
</dbReference>
<keyword evidence="5" id="KW-1185">Reference proteome</keyword>
<dbReference type="NCBIfam" id="TIGR04183">
    <property type="entry name" value="Por_Secre_tail"/>
    <property type="match status" value="1"/>
</dbReference>
<proteinExistence type="predicted"/>